<evidence type="ECO:0000256" key="7">
    <source>
        <dbReference type="ARBA" id="ARBA00023136"/>
    </source>
</evidence>
<keyword evidence="3" id="KW-1003">Cell membrane</keyword>
<dbReference type="EMBL" id="WIEZ01000015">
    <property type="protein sequence ID" value="NKM48327.1"/>
    <property type="molecule type" value="Genomic_DNA"/>
</dbReference>
<evidence type="ECO:0000256" key="2">
    <source>
        <dbReference type="ARBA" id="ARBA00022448"/>
    </source>
</evidence>
<protein>
    <submittedName>
        <fullName evidence="9">ABC transporter permease</fullName>
    </submittedName>
</protein>
<dbReference type="GO" id="GO:0005886">
    <property type="term" value="C:plasma membrane"/>
    <property type="evidence" value="ECO:0007669"/>
    <property type="project" value="UniProtKB-SubCell"/>
</dbReference>
<keyword evidence="2" id="KW-0813">Transport</keyword>
<feature type="transmembrane region" description="Helical" evidence="8">
    <location>
        <begin position="100"/>
        <end position="121"/>
    </location>
</feature>
<dbReference type="InterPro" id="IPR001851">
    <property type="entry name" value="ABC_transp_permease"/>
</dbReference>
<dbReference type="PANTHER" id="PTHR32196">
    <property type="entry name" value="ABC TRANSPORTER PERMEASE PROTEIN YPHD-RELATED-RELATED"/>
    <property type="match status" value="1"/>
</dbReference>
<feature type="transmembrane region" description="Helical" evidence="8">
    <location>
        <begin position="297"/>
        <end position="314"/>
    </location>
</feature>
<feature type="transmembrane region" description="Helical" evidence="8">
    <location>
        <begin position="272"/>
        <end position="291"/>
    </location>
</feature>
<dbReference type="Proteomes" id="UP000662259">
    <property type="component" value="Unassembled WGS sequence"/>
</dbReference>
<evidence type="ECO:0000313" key="10">
    <source>
        <dbReference type="Proteomes" id="UP000662259"/>
    </source>
</evidence>
<feature type="transmembrane region" description="Helical" evidence="8">
    <location>
        <begin position="215"/>
        <end position="236"/>
    </location>
</feature>
<evidence type="ECO:0000256" key="4">
    <source>
        <dbReference type="ARBA" id="ARBA00022519"/>
    </source>
</evidence>
<sequence length="322" mass="33681">MMNVFSVAFRVERPIWIACLFVLVLSIAIGIMYPATVSVNYYMQQLQIAAFVGILASGAMVVLLLGEIDLSMPWTATAAGMLACGVFSSGAAWANDGTAISAALVLGLAIGGLNAFGVAILRAPSMVWTLGVNAILLGLTVVYAGGYSPQTNASPLMRHLAVGRVFDVVPVASLVWMFVGGILVLVLRLTPLGAWIYAMGRSPRVAYLAGIRTRVVVFFAFLWAGLCSAVGGVLLSGYSGQAFQAMGDPMLLPSIAAVVVGGTKVTGGEGRYLGTVVGVLALTLLSNVLSLMQAPEALRLIIYGSTIILMLLVSNRRAQAHQ</sequence>
<feature type="transmembrane region" description="Helical" evidence="8">
    <location>
        <begin position="73"/>
        <end position="94"/>
    </location>
</feature>
<feature type="transmembrane region" description="Helical" evidence="8">
    <location>
        <begin position="128"/>
        <end position="148"/>
    </location>
</feature>
<dbReference type="Pfam" id="PF02653">
    <property type="entry name" value="BPD_transp_2"/>
    <property type="match status" value="1"/>
</dbReference>
<evidence type="ECO:0000256" key="5">
    <source>
        <dbReference type="ARBA" id="ARBA00022692"/>
    </source>
</evidence>
<evidence type="ECO:0000256" key="8">
    <source>
        <dbReference type="SAM" id="Phobius"/>
    </source>
</evidence>
<dbReference type="PANTHER" id="PTHR32196:SF21">
    <property type="entry name" value="ABC TRANSPORTER PERMEASE PROTEIN YPHD-RELATED"/>
    <property type="match status" value="1"/>
</dbReference>
<dbReference type="GO" id="GO:0022857">
    <property type="term" value="F:transmembrane transporter activity"/>
    <property type="evidence" value="ECO:0007669"/>
    <property type="project" value="InterPro"/>
</dbReference>
<evidence type="ECO:0000256" key="6">
    <source>
        <dbReference type="ARBA" id="ARBA00022989"/>
    </source>
</evidence>
<keyword evidence="6 8" id="KW-1133">Transmembrane helix</keyword>
<keyword evidence="5 8" id="KW-0812">Transmembrane</keyword>
<keyword evidence="4" id="KW-0997">Cell inner membrane</keyword>
<dbReference type="RefSeq" id="WP_113541832.1">
    <property type="nucleotide sequence ID" value="NZ_WIEC01000010.1"/>
</dbReference>
<feature type="transmembrane region" description="Helical" evidence="8">
    <location>
        <begin position="48"/>
        <end position="66"/>
    </location>
</feature>
<feature type="transmembrane region" description="Helical" evidence="8">
    <location>
        <begin position="168"/>
        <end position="194"/>
    </location>
</feature>
<proteinExistence type="predicted"/>
<dbReference type="CDD" id="cd06579">
    <property type="entry name" value="TM_PBP1_transp_AraH_like"/>
    <property type="match status" value="1"/>
</dbReference>
<accession>A0A8I2KHV3</accession>
<organism evidence="9 10">
    <name type="scientific">Rhizobium leguminosarum bv. viciae</name>
    <dbReference type="NCBI Taxonomy" id="387"/>
    <lineage>
        <taxon>Bacteria</taxon>
        <taxon>Pseudomonadati</taxon>
        <taxon>Pseudomonadota</taxon>
        <taxon>Alphaproteobacteria</taxon>
        <taxon>Hyphomicrobiales</taxon>
        <taxon>Rhizobiaceae</taxon>
        <taxon>Rhizobium/Agrobacterium group</taxon>
        <taxon>Rhizobium</taxon>
    </lineage>
</organism>
<evidence type="ECO:0000313" key="9">
    <source>
        <dbReference type="EMBL" id="NKM48327.1"/>
    </source>
</evidence>
<keyword evidence="7 8" id="KW-0472">Membrane</keyword>
<evidence type="ECO:0000256" key="3">
    <source>
        <dbReference type="ARBA" id="ARBA00022475"/>
    </source>
</evidence>
<evidence type="ECO:0000256" key="1">
    <source>
        <dbReference type="ARBA" id="ARBA00004651"/>
    </source>
</evidence>
<gene>
    <name evidence="9" type="ORF">GFL91_25830</name>
</gene>
<reference evidence="9" key="1">
    <citation type="submission" date="2019-10" db="EMBL/GenBank/DDBJ databases">
        <title>Rhizobium leguminosarum symbiovar viciae collection.</title>
        <authorList>
            <person name="Boivin S."/>
            <person name="Lepetit M."/>
        </authorList>
    </citation>
    <scope>NUCLEOTIDE SEQUENCE</scope>
    <source>
        <strain evidence="9">L143</strain>
    </source>
</reference>
<name>A0A8I2KHV3_RHILV</name>
<feature type="transmembrane region" description="Helical" evidence="8">
    <location>
        <begin position="15"/>
        <end position="36"/>
    </location>
</feature>
<dbReference type="AlphaFoldDB" id="A0A8I2KHV3"/>
<comment type="caution">
    <text evidence="9">The sequence shown here is derived from an EMBL/GenBank/DDBJ whole genome shotgun (WGS) entry which is preliminary data.</text>
</comment>
<comment type="subcellular location">
    <subcellularLocation>
        <location evidence="1">Cell membrane</location>
        <topology evidence="1">Multi-pass membrane protein</topology>
    </subcellularLocation>
</comment>